<proteinExistence type="predicted"/>
<dbReference type="NCBIfam" id="TIGR02001">
    <property type="entry name" value="gcw_chp"/>
    <property type="match status" value="1"/>
</dbReference>
<keyword evidence="3" id="KW-1185">Reference proteome</keyword>
<evidence type="ECO:0000313" key="3">
    <source>
        <dbReference type="Proteomes" id="UP000294914"/>
    </source>
</evidence>
<comment type="caution">
    <text evidence="2">The sequence shown here is derived from an EMBL/GenBank/DDBJ whole genome shotgun (WGS) entry which is preliminary data.</text>
</comment>
<gene>
    <name evidence="2" type="ORF">EDC23_2847</name>
</gene>
<dbReference type="Proteomes" id="UP000294914">
    <property type="component" value="Unassembled WGS sequence"/>
</dbReference>
<keyword evidence="1" id="KW-0732">Signal</keyword>
<name>A0A4R8IN70_9GAMM</name>
<feature type="chain" id="PRO_5020291176" evidence="1">
    <location>
        <begin position="26"/>
        <end position="219"/>
    </location>
</feature>
<accession>A0A4R8IN70</accession>
<feature type="signal peptide" evidence="1">
    <location>
        <begin position="1"/>
        <end position="25"/>
    </location>
</feature>
<dbReference type="RefSeq" id="WP_166668883.1">
    <property type="nucleotide sequence ID" value="NZ_SOQX01000014.1"/>
</dbReference>
<organism evidence="2 3">
    <name type="scientific">Thiohalophilus thiocyanatoxydans</name>
    <dbReference type="NCBI Taxonomy" id="381308"/>
    <lineage>
        <taxon>Bacteria</taxon>
        <taxon>Pseudomonadati</taxon>
        <taxon>Pseudomonadota</taxon>
        <taxon>Gammaproteobacteria</taxon>
        <taxon>Thiohalomonadales</taxon>
        <taxon>Thiohalophilaceae</taxon>
        <taxon>Thiohalophilus</taxon>
    </lineage>
</organism>
<sequence>MRKANALLIGSVLAASTVASNLAVAELSGNVGFTSNYIWRGVTQGADDSAISGGIDYAHEAGLYVGTWVSSLGGDSQYEQDLYAGYGFDAGPVGLDLGYIRYMYPVDSAVEDDFDELYVNASYEMFSAGVAMTVDTEANSQYEDDLYMYVGADFEVKEGLTLGLLYGDYDFDDPSSTDYSHYQASLSKDDFVFAYEQNDMDGADGDARFTISYSKSFDL</sequence>
<dbReference type="AlphaFoldDB" id="A0A4R8IN70"/>
<dbReference type="Pfam" id="PF09694">
    <property type="entry name" value="Gcw_chp"/>
    <property type="match status" value="1"/>
</dbReference>
<protein>
    <submittedName>
        <fullName evidence="2">Uncharacterized protein (TIGR02001 family)</fullName>
    </submittedName>
</protein>
<dbReference type="EMBL" id="SOQX01000014">
    <property type="protein sequence ID" value="TDX96747.1"/>
    <property type="molecule type" value="Genomic_DNA"/>
</dbReference>
<reference evidence="2 3" key="1">
    <citation type="submission" date="2019-03" db="EMBL/GenBank/DDBJ databases">
        <title>Genomic Encyclopedia of Type Strains, Phase IV (KMG-IV): sequencing the most valuable type-strain genomes for metagenomic binning, comparative biology and taxonomic classification.</title>
        <authorList>
            <person name="Goeker M."/>
        </authorList>
    </citation>
    <scope>NUCLEOTIDE SEQUENCE [LARGE SCALE GENOMIC DNA]</scope>
    <source>
        <strain evidence="2 3">DSM 16326</strain>
    </source>
</reference>
<dbReference type="InterPro" id="IPR010239">
    <property type="entry name" value="CHP02001"/>
</dbReference>
<evidence type="ECO:0000313" key="2">
    <source>
        <dbReference type="EMBL" id="TDX96747.1"/>
    </source>
</evidence>
<evidence type="ECO:0000256" key="1">
    <source>
        <dbReference type="SAM" id="SignalP"/>
    </source>
</evidence>